<dbReference type="PANTHER" id="PTHR13390">
    <property type="entry name" value="LIPASE"/>
    <property type="match status" value="1"/>
</dbReference>
<dbReference type="PANTHER" id="PTHR13390:SF0">
    <property type="entry name" value="LIPID DROPLET-ASSOCIATED HYDROLASE"/>
    <property type="match status" value="1"/>
</dbReference>
<feature type="compositionally biased region" description="Polar residues" evidence="5">
    <location>
        <begin position="13"/>
        <end position="24"/>
    </location>
</feature>
<dbReference type="Gene3D" id="3.40.50.1820">
    <property type="entry name" value="alpha/beta hydrolase"/>
    <property type="match status" value="1"/>
</dbReference>
<evidence type="ECO:0000313" key="7">
    <source>
        <dbReference type="Proteomes" id="UP000283090"/>
    </source>
</evidence>
<feature type="region of interest" description="Disordered" evidence="5">
    <location>
        <begin position="1"/>
        <end position="77"/>
    </location>
</feature>
<accession>A0A437A488</accession>
<dbReference type="Proteomes" id="UP000283090">
    <property type="component" value="Unassembled WGS sequence"/>
</dbReference>
<proteinExistence type="inferred from homology"/>
<dbReference type="GO" id="GO:0016298">
    <property type="term" value="F:lipase activity"/>
    <property type="evidence" value="ECO:0007669"/>
    <property type="project" value="InterPro"/>
</dbReference>
<name>A0A437A488_ARTFL</name>
<dbReference type="GO" id="GO:0005811">
    <property type="term" value="C:lipid droplet"/>
    <property type="evidence" value="ECO:0007669"/>
    <property type="project" value="UniProtKB-SubCell"/>
</dbReference>
<evidence type="ECO:0000256" key="1">
    <source>
        <dbReference type="ARBA" id="ARBA00004502"/>
    </source>
</evidence>
<keyword evidence="7" id="KW-1185">Reference proteome</keyword>
<dbReference type="EMBL" id="SAEB01000006">
    <property type="protein sequence ID" value="RVD85948.1"/>
    <property type="molecule type" value="Genomic_DNA"/>
</dbReference>
<dbReference type="GO" id="GO:0019915">
    <property type="term" value="P:lipid storage"/>
    <property type="evidence" value="ECO:0007669"/>
    <property type="project" value="InterPro"/>
</dbReference>
<keyword evidence="3" id="KW-0551">Lipid droplet</keyword>
<feature type="compositionally biased region" description="Basic and acidic residues" evidence="5">
    <location>
        <begin position="42"/>
        <end position="74"/>
    </location>
</feature>
<reference evidence="6 7" key="1">
    <citation type="submission" date="2019-01" db="EMBL/GenBank/DDBJ databases">
        <title>Intercellular communication is required for trap formation in the nematode-trapping fungus Duddingtonia flagrans.</title>
        <authorList>
            <person name="Youssar L."/>
            <person name="Wernet V."/>
            <person name="Hensel N."/>
            <person name="Hildebrandt H.-G."/>
            <person name="Fischer R."/>
        </authorList>
    </citation>
    <scope>NUCLEOTIDE SEQUENCE [LARGE SCALE GENOMIC DNA]</scope>
    <source>
        <strain evidence="6 7">CBS H-5679</strain>
    </source>
</reference>
<dbReference type="AlphaFoldDB" id="A0A437A488"/>
<dbReference type="Pfam" id="PF10230">
    <property type="entry name" value="LIDHydrolase"/>
    <property type="match status" value="2"/>
</dbReference>
<keyword evidence="4" id="KW-0378">Hydrolase</keyword>
<comment type="caution">
    <text evidence="6">The sequence shown here is derived from an EMBL/GenBank/DDBJ whole genome shotgun (WGS) entry which is preliminary data.</text>
</comment>
<dbReference type="RefSeq" id="XP_067491492.1">
    <property type="nucleotide sequence ID" value="XM_067633310.1"/>
</dbReference>
<evidence type="ECO:0000256" key="5">
    <source>
        <dbReference type="SAM" id="MobiDB-lite"/>
    </source>
</evidence>
<sequence>MGDIQSVSSSSSIHETTPGTSQHITTPPPPMSTQTPSKRSKYANDEERKAAARERQRIYAARKRAEAKNAKLRESQSSIDVDVPLQPELVIVAAPEVVPEAPSPVKKRVSRKSAVGATVTVTATVNAPTTPRKRVSRRKNDEKGEIVGDNAVHVVSAFEDTTDSFKTEDINIDITEDFSVASMVHSFSKPLTVESFIPPTLRPTDTVLIPPQPSPTSQLYSLPVTPYAIFHIPGNPGLVSYYTNYLTALSDHLSNIPGCEFTIFGASLGGFNTSPSPNTPSSFVSLRDQISRQVEIISHLLTTHPSLKIIITGHSLGAYLFLSLLHNFSLHNPALKSRIIGGIGLFPALTHLAKSSSGRTVTPFINIPGVLPFLVVLAKSARDTTLSFLKSPVGVRQALYLGRDELLHIKDDEWDASVWGDESADGNTELVFYYGEKDHWVFDGEREKLIERRGRGGVRWVEKEGSEVVQDRWKPRMIVCEEGVRHSFCVSTEFSELMAEKTARWVEEIVEKDMRGL</sequence>
<evidence type="ECO:0000313" key="6">
    <source>
        <dbReference type="EMBL" id="RVD85948.1"/>
    </source>
</evidence>
<protein>
    <submittedName>
        <fullName evidence="6">Uncharacterized protein</fullName>
    </submittedName>
</protein>
<dbReference type="InterPro" id="IPR029058">
    <property type="entry name" value="AB_hydrolase_fold"/>
</dbReference>
<comment type="subcellular location">
    <subcellularLocation>
        <location evidence="1">Lipid droplet</location>
    </subcellularLocation>
</comment>
<feature type="compositionally biased region" description="Low complexity" evidence="5">
    <location>
        <begin position="1"/>
        <end position="12"/>
    </location>
</feature>
<organism evidence="6 7">
    <name type="scientific">Arthrobotrys flagrans</name>
    <name type="common">Nematode-trapping fungus</name>
    <name type="synonym">Trichothecium flagrans</name>
    <dbReference type="NCBI Taxonomy" id="97331"/>
    <lineage>
        <taxon>Eukaryota</taxon>
        <taxon>Fungi</taxon>
        <taxon>Dikarya</taxon>
        <taxon>Ascomycota</taxon>
        <taxon>Pezizomycotina</taxon>
        <taxon>Orbiliomycetes</taxon>
        <taxon>Orbiliales</taxon>
        <taxon>Orbiliaceae</taxon>
        <taxon>Arthrobotrys</taxon>
    </lineage>
</organism>
<dbReference type="GeneID" id="93586559"/>
<evidence type="ECO:0000256" key="4">
    <source>
        <dbReference type="ARBA" id="ARBA00022801"/>
    </source>
</evidence>
<evidence type="ECO:0000256" key="3">
    <source>
        <dbReference type="ARBA" id="ARBA00022677"/>
    </source>
</evidence>
<dbReference type="InterPro" id="IPR019363">
    <property type="entry name" value="LDAH"/>
</dbReference>
<dbReference type="VEuPathDB" id="FungiDB:DFL_004248"/>
<dbReference type="OrthoDB" id="448051at2759"/>
<evidence type="ECO:0000256" key="2">
    <source>
        <dbReference type="ARBA" id="ARBA00008300"/>
    </source>
</evidence>
<gene>
    <name evidence="6" type="ORF">DFL_004248</name>
</gene>
<comment type="similarity">
    <text evidence="2">Belongs to the AB hydrolase superfamily. LDAH family.</text>
</comment>
<dbReference type="SUPFAM" id="SSF53474">
    <property type="entry name" value="alpha/beta-Hydrolases"/>
    <property type="match status" value="1"/>
</dbReference>